<dbReference type="EMBL" id="JBHRSE010000041">
    <property type="protein sequence ID" value="MFC3023482.1"/>
    <property type="molecule type" value="Genomic_DNA"/>
</dbReference>
<dbReference type="Gene3D" id="3.40.830.10">
    <property type="entry name" value="LigB-like"/>
    <property type="match status" value="1"/>
</dbReference>
<dbReference type="GO" id="GO:0051213">
    <property type="term" value="F:dioxygenase activity"/>
    <property type="evidence" value="ECO:0007669"/>
    <property type="project" value="UniProtKB-KW"/>
</dbReference>
<keyword evidence="8" id="KW-1185">Reference proteome</keyword>
<dbReference type="InterPro" id="IPR014436">
    <property type="entry name" value="Extradiol_dOase_DODA"/>
</dbReference>
<dbReference type="EC" id="1.13.-.-" evidence="7"/>
<feature type="domain" description="Extradiol ring-cleavage dioxygenase class III enzyme subunit B" evidence="6">
    <location>
        <begin position="30"/>
        <end position="250"/>
    </location>
</feature>
<dbReference type="PANTHER" id="PTHR30096:SF0">
    <property type="entry name" value="4,5-DOPA DIOXYGENASE EXTRADIOL-LIKE PROTEIN"/>
    <property type="match status" value="1"/>
</dbReference>
<evidence type="ECO:0000256" key="4">
    <source>
        <dbReference type="ARBA" id="ARBA00022833"/>
    </source>
</evidence>
<evidence type="ECO:0000256" key="3">
    <source>
        <dbReference type="ARBA" id="ARBA00022723"/>
    </source>
</evidence>
<keyword evidence="7" id="KW-0223">Dioxygenase</keyword>
<evidence type="ECO:0000256" key="2">
    <source>
        <dbReference type="ARBA" id="ARBA00007581"/>
    </source>
</evidence>
<accession>A0ABV7C625</accession>
<evidence type="ECO:0000313" key="8">
    <source>
        <dbReference type="Proteomes" id="UP001595384"/>
    </source>
</evidence>
<dbReference type="PIRSF" id="PIRSF006157">
    <property type="entry name" value="Doxgns_DODA"/>
    <property type="match status" value="1"/>
</dbReference>
<dbReference type="Pfam" id="PF02900">
    <property type="entry name" value="LigB"/>
    <property type="match status" value="1"/>
</dbReference>
<proteinExistence type="inferred from homology"/>
<organism evidence="7 8">
    <name type="scientific">Vibrio zhugei</name>
    <dbReference type="NCBI Taxonomy" id="2479546"/>
    <lineage>
        <taxon>Bacteria</taxon>
        <taxon>Pseudomonadati</taxon>
        <taxon>Pseudomonadota</taxon>
        <taxon>Gammaproteobacteria</taxon>
        <taxon>Vibrionales</taxon>
        <taxon>Vibrionaceae</taxon>
        <taxon>Vibrio</taxon>
    </lineage>
</organism>
<gene>
    <name evidence="7" type="ORF">ACFODT_06570</name>
</gene>
<dbReference type="PANTHER" id="PTHR30096">
    <property type="entry name" value="4,5-DOPA DIOXYGENASE EXTRADIOL-LIKE PROTEIN"/>
    <property type="match status" value="1"/>
</dbReference>
<evidence type="ECO:0000256" key="5">
    <source>
        <dbReference type="ARBA" id="ARBA00023002"/>
    </source>
</evidence>
<dbReference type="SUPFAM" id="SSF53213">
    <property type="entry name" value="LigB-like"/>
    <property type="match status" value="1"/>
</dbReference>
<keyword evidence="5 7" id="KW-0560">Oxidoreductase</keyword>
<sequence>MTQNNKHIAYISHGGGPMPLMGDPAHQEMVTELKALAARFPKPDAILVVSAHWEEDVPTITAATQPSLVYDYYGFPEETYQLTYPAPAALPLAHKIYEVLHTTGIAAKLDTQRGWDHGVFVPLMLMYPDAAIPVVELSLVKGLDAAQHLDIGAALAELDYDNLLVIGSGFSFHNMNAFFAPTTEAITAQNEAFEAWLQDTCSSEALDEAQRTQRFIEWYNAPGARFCQPREEHLLPLHVCYGMAQRPSDFVQSIKVLNKQASMVGWENV</sequence>
<evidence type="ECO:0000259" key="6">
    <source>
        <dbReference type="Pfam" id="PF02900"/>
    </source>
</evidence>
<dbReference type="Proteomes" id="UP001595384">
    <property type="component" value="Unassembled WGS sequence"/>
</dbReference>
<name>A0ABV7C625_9VIBR</name>
<dbReference type="RefSeq" id="WP_123014878.1">
    <property type="nucleotide sequence ID" value="NZ_AP024912.1"/>
</dbReference>
<dbReference type="CDD" id="cd07363">
    <property type="entry name" value="45_DOPA_Dioxygenase"/>
    <property type="match status" value="1"/>
</dbReference>
<keyword evidence="3" id="KW-0479">Metal-binding</keyword>
<protein>
    <submittedName>
        <fullName evidence="7">DODA-type extradiol aromatic ring-opening family dioxygenase</fullName>
        <ecNumber evidence="7">1.13.-.-</ecNumber>
    </submittedName>
</protein>
<comment type="cofactor">
    <cofactor evidence="1">
        <name>Zn(2+)</name>
        <dbReference type="ChEBI" id="CHEBI:29105"/>
    </cofactor>
</comment>
<evidence type="ECO:0000256" key="1">
    <source>
        <dbReference type="ARBA" id="ARBA00001947"/>
    </source>
</evidence>
<dbReference type="InterPro" id="IPR004183">
    <property type="entry name" value="Xdiol_dOase_suB"/>
</dbReference>
<evidence type="ECO:0000313" key="7">
    <source>
        <dbReference type="EMBL" id="MFC3023482.1"/>
    </source>
</evidence>
<comment type="similarity">
    <text evidence="2">Belongs to the DODA-type extradiol aromatic ring-opening dioxygenase family.</text>
</comment>
<keyword evidence="4" id="KW-0862">Zinc</keyword>
<comment type="caution">
    <text evidence="7">The sequence shown here is derived from an EMBL/GenBank/DDBJ whole genome shotgun (WGS) entry which is preliminary data.</text>
</comment>
<reference evidence="8" key="1">
    <citation type="journal article" date="2019" name="Int. J. Syst. Evol. Microbiol.">
        <title>The Global Catalogue of Microorganisms (GCM) 10K type strain sequencing project: providing services to taxonomists for standard genome sequencing and annotation.</title>
        <authorList>
            <consortium name="The Broad Institute Genomics Platform"/>
            <consortium name="The Broad Institute Genome Sequencing Center for Infectious Disease"/>
            <person name="Wu L."/>
            <person name="Ma J."/>
        </authorList>
    </citation>
    <scope>NUCLEOTIDE SEQUENCE [LARGE SCALE GENOMIC DNA]</scope>
    <source>
        <strain evidence="8">KCTC 62784</strain>
    </source>
</reference>